<feature type="region of interest" description="Disordered" evidence="13">
    <location>
        <begin position="1"/>
        <end position="25"/>
    </location>
</feature>
<keyword evidence="2" id="KW-0813">Transport</keyword>
<feature type="repeat" description="ANK" evidence="12">
    <location>
        <begin position="387"/>
        <end position="419"/>
    </location>
</feature>
<dbReference type="PROSITE" id="PS50297">
    <property type="entry name" value="ANK_REP_REGION"/>
    <property type="match status" value="8"/>
</dbReference>
<keyword evidence="3" id="KW-0716">Sensory transduction</keyword>
<keyword evidence="9 14" id="KW-0472">Membrane</keyword>
<evidence type="ECO:0000256" key="7">
    <source>
        <dbReference type="ARBA" id="ARBA00023043"/>
    </source>
</evidence>
<feature type="transmembrane region" description="Helical" evidence="14">
    <location>
        <begin position="511"/>
        <end position="534"/>
    </location>
</feature>
<dbReference type="Pfam" id="PF00023">
    <property type="entry name" value="Ank"/>
    <property type="match status" value="1"/>
</dbReference>
<proteinExistence type="predicted"/>
<keyword evidence="18" id="KW-1185">Reference proteome</keyword>
<keyword evidence="11" id="KW-0407">Ion channel</keyword>
<dbReference type="AlphaFoldDB" id="A0A8S1AUU8"/>
<feature type="transmembrane region" description="Helical" evidence="14">
    <location>
        <begin position="613"/>
        <end position="633"/>
    </location>
</feature>
<evidence type="ECO:0000256" key="12">
    <source>
        <dbReference type="PROSITE-ProRule" id="PRU00023"/>
    </source>
</evidence>
<evidence type="ECO:0000259" key="15">
    <source>
        <dbReference type="Pfam" id="PF00520"/>
    </source>
</evidence>
<keyword evidence="5" id="KW-0677">Repeat</keyword>
<dbReference type="PANTHER" id="PTHR47143">
    <property type="entry name" value="TRANSIENT RECEPTOR POTENTIAL CATION CHANNEL PROTEIN PAINLESS"/>
    <property type="match status" value="1"/>
</dbReference>
<dbReference type="SUPFAM" id="SSF48403">
    <property type="entry name" value="Ankyrin repeat"/>
    <property type="match status" value="1"/>
</dbReference>
<organism evidence="17 19">
    <name type="scientific">Arctia plantaginis</name>
    <name type="common">Wood tiger moth</name>
    <name type="synonym">Phalaena plantaginis</name>
    <dbReference type="NCBI Taxonomy" id="874455"/>
    <lineage>
        <taxon>Eukaryota</taxon>
        <taxon>Metazoa</taxon>
        <taxon>Ecdysozoa</taxon>
        <taxon>Arthropoda</taxon>
        <taxon>Hexapoda</taxon>
        <taxon>Insecta</taxon>
        <taxon>Pterygota</taxon>
        <taxon>Neoptera</taxon>
        <taxon>Endopterygota</taxon>
        <taxon>Lepidoptera</taxon>
        <taxon>Glossata</taxon>
        <taxon>Ditrysia</taxon>
        <taxon>Noctuoidea</taxon>
        <taxon>Erebidae</taxon>
        <taxon>Arctiinae</taxon>
        <taxon>Arctia</taxon>
    </lineage>
</organism>
<evidence type="ECO:0000256" key="5">
    <source>
        <dbReference type="ARBA" id="ARBA00022737"/>
    </source>
</evidence>
<evidence type="ECO:0000256" key="11">
    <source>
        <dbReference type="ARBA" id="ARBA00023303"/>
    </source>
</evidence>
<evidence type="ECO:0000256" key="10">
    <source>
        <dbReference type="ARBA" id="ARBA00023180"/>
    </source>
</evidence>
<protein>
    <recommendedName>
        <fullName evidence="15">Ion transport domain-containing protein</fullName>
    </recommendedName>
</protein>
<dbReference type="Proteomes" id="UP000494106">
    <property type="component" value="Unassembled WGS sequence"/>
</dbReference>
<keyword evidence="8" id="KW-0406">Ion transport</keyword>
<feature type="domain" description="Ion transport" evidence="15">
    <location>
        <begin position="521"/>
        <end position="752"/>
    </location>
</feature>
<feature type="repeat" description="ANK" evidence="12">
    <location>
        <begin position="319"/>
        <end position="351"/>
    </location>
</feature>
<keyword evidence="7 12" id="KW-0040">ANK repeat</keyword>
<dbReference type="EMBL" id="CADEBC010000525">
    <property type="protein sequence ID" value="CAB3245961.1"/>
    <property type="molecule type" value="Genomic_DNA"/>
</dbReference>
<feature type="repeat" description="ANK" evidence="12">
    <location>
        <begin position="252"/>
        <end position="284"/>
    </location>
</feature>
<evidence type="ECO:0000313" key="19">
    <source>
        <dbReference type="Proteomes" id="UP000494256"/>
    </source>
</evidence>
<evidence type="ECO:0000256" key="4">
    <source>
        <dbReference type="ARBA" id="ARBA00022692"/>
    </source>
</evidence>
<feature type="transmembrane region" description="Helical" evidence="14">
    <location>
        <begin position="583"/>
        <end position="601"/>
    </location>
</feature>
<feature type="repeat" description="ANK" evidence="12">
    <location>
        <begin position="150"/>
        <end position="182"/>
    </location>
</feature>
<reference evidence="18 19" key="1">
    <citation type="submission" date="2020-04" db="EMBL/GenBank/DDBJ databases">
        <authorList>
            <person name="Wallbank WR R."/>
            <person name="Pardo Diaz C."/>
            <person name="Kozak K."/>
            <person name="Martin S."/>
            <person name="Jiggins C."/>
            <person name="Moest M."/>
            <person name="Warren A I."/>
            <person name="Byers J.R.P. K."/>
            <person name="Montejo-Kovacevich G."/>
            <person name="Yen C E."/>
        </authorList>
    </citation>
    <scope>NUCLEOTIDE SEQUENCE [LARGE SCALE GENOMIC DNA]</scope>
</reference>
<dbReference type="InterPro" id="IPR002110">
    <property type="entry name" value="Ankyrin_rpt"/>
</dbReference>
<dbReference type="GO" id="GO:0005216">
    <property type="term" value="F:monoatomic ion channel activity"/>
    <property type="evidence" value="ECO:0007669"/>
    <property type="project" value="InterPro"/>
</dbReference>
<comment type="subcellular location">
    <subcellularLocation>
        <location evidence="1">Membrane</location>
        <topology evidence="1">Multi-pass membrane protein</topology>
    </subcellularLocation>
</comment>
<name>A0A8S1AUU8_ARCPL</name>
<evidence type="ECO:0000256" key="6">
    <source>
        <dbReference type="ARBA" id="ARBA00022989"/>
    </source>
</evidence>
<evidence type="ECO:0000313" key="16">
    <source>
        <dbReference type="EMBL" id="CAB3245961.1"/>
    </source>
</evidence>
<evidence type="ECO:0000256" key="9">
    <source>
        <dbReference type="ARBA" id="ARBA00023136"/>
    </source>
</evidence>
<feature type="transmembrane region" description="Helical" evidence="14">
    <location>
        <begin position="721"/>
        <end position="743"/>
    </location>
</feature>
<dbReference type="InterPro" id="IPR005821">
    <property type="entry name" value="Ion_trans_dom"/>
</dbReference>
<dbReference type="InterPro" id="IPR036770">
    <property type="entry name" value="Ankyrin_rpt-contain_sf"/>
</dbReference>
<evidence type="ECO:0000256" key="8">
    <source>
        <dbReference type="ARBA" id="ARBA00023065"/>
    </source>
</evidence>
<dbReference type="Pfam" id="PF00520">
    <property type="entry name" value="Ion_trans"/>
    <property type="match status" value="1"/>
</dbReference>
<comment type="caution">
    <text evidence="17">The sequence shown here is derived from an EMBL/GenBank/DDBJ whole genome shotgun (WGS) entry which is preliminary data.</text>
</comment>
<dbReference type="PRINTS" id="PR01415">
    <property type="entry name" value="ANKYRIN"/>
</dbReference>
<feature type="transmembrane region" description="Helical" evidence="14">
    <location>
        <begin position="546"/>
        <end position="563"/>
    </location>
</feature>
<feature type="repeat" description="ANK" evidence="12">
    <location>
        <begin position="187"/>
        <end position="219"/>
    </location>
</feature>
<sequence>MKRSPDVRLRNVNKNTPKNNGKKKVYRQDSARWCGDISQVTEDTDDDLEAGYISSDESAHGADLAERLRVKPSPDIWELDEIEFNLRHLPLAEEISTCIENGHYDAVLEIASQSDNGLFTAALWACWLGRSLLLSKIIKLGLDPNKADEVGRTCLHLSCLVGSADCAKLLLEHKADPNMWDSTSSERKATPLHCAASAKSLACVKVLISAGADVNAGLSERSPLHYAVLSHAPEVVKELLESGACPDTQQVFTETPLHVAASLGSASCTKLLLDAGADVRAAMGVGRTTALHLAAEDGHAECARLLLEHGAQIDTTNSREQTPLHLATLAQSLEVVELLVNKRANVRARDADGRTPLHGAIVRGARACDVARVLLAAGADPNAPDNFGYTSLHIAALNEFSACVLLLLDYGGDVTLRTNGGASALSFIVRRVPEVVPRYLCKFDDAVHVSEHELGDVDCELTIDFRPLVPCLARGEAELLLAFIEVGRKDVLKHPVAETFLFLKWRRIRKFFVLSFIYHALFITLYSLYILRIFLCESETCTVPAYLQPVQILIILLNLCFMIKEMFQAYLDWSAYIRQWENWLQWLIILGVFLCTIPISWNNGLIRTNTVNWQHDIAAITIFFCWFELMLIIGRFPTFGLYVEMFTTVTVNFATFLLAYSCLLIAFGLAFSVLFSNYAAFRLPASLVKTVIMMSGELEYEDIFYNNCTNSEIHYPVTAHAMFLIFVLLVTVILTNLLVGLAVSDIQALQESAGLDRLVRQTKLVAHLESMLFSSLLTCAPKQILAVLRWGALLTVSHMRTLTIRPNDPRETRIPKDLISSIYKMKMENRKEPRRSIRKNQYEFKIKKNRGEDERLKQDVVKRRSNLFDRFSIESQRRKRTTSGSNVDKARPTSLTINAIQEICMVDIKTQLMELTKKINKLIDTTESRLNGIENKLNQPPES</sequence>
<accession>A0A8S1AUU8</accession>
<evidence type="ECO:0000256" key="3">
    <source>
        <dbReference type="ARBA" id="ARBA00022606"/>
    </source>
</evidence>
<evidence type="ECO:0000256" key="1">
    <source>
        <dbReference type="ARBA" id="ARBA00004141"/>
    </source>
</evidence>
<dbReference type="Proteomes" id="UP000494256">
    <property type="component" value="Unassembled WGS sequence"/>
</dbReference>
<dbReference type="Pfam" id="PF12796">
    <property type="entry name" value="Ank_2"/>
    <property type="match status" value="2"/>
</dbReference>
<gene>
    <name evidence="16" type="ORF">APLA_LOCUS10670</name>
    <name evidence="17" type="ORF">APLA_LOCUS12643</name>
</gene>
<keyword evidence="6 14" id="KW-1133">Transmembrane helix</keyword>
<keyword evidence="4 14" id="KW-0812">Transmembrane</keyword>
<dbReference type="EMBL" id="CADEBD010000344">
    <property type="protein sequence ID" value="CAB3249011.1"/>
    <property type="molecule type" value="Genomic_DNA"/>
</dbReference>
<evidence type="ECO:0000256" key="13">
    <source>
        <dbReference type="SAM" id="MobiDB-lite"/>
    </source>
</evidence>
<evidence type="ECO:0000256" key="2">
    <source>
        <dbReference type="ARBA" id="ARBA00022448"/>
    </source>
</evidence>
<dbReference type="Gene3D" id="1.25.40.20">
    <property type="entry name" value="Ankyrin repeat-containing domain"/>
    <property type="match status" value="5"/>
</dbReference>
<keyword evidence="10" id="KW-0325">Glycoprotein</keyword>
<dbReference type="InterPro" id="IPR052076">
    <property type="entry name" value="TRP_cation_channel"/>
</dbReference>
<dbReference type="Pfam" id="PF13857">
    <property type="entry name" value="Ank_5"/>
    <property type="match status" value="1"/>
</dbReference>
<feature type="repeat" description="ANK" evidence="12">
    <location>
        <begin position="219"/>
        <end position="251"/>
    </location>
</feature>
<feature type="transmembrane region" description="Helical" evidence="14">
    <location>
        <begin position="653"/>
        <end position="675"/>
    </location>
</feature>
<evidence type="ECO:0000256" key="14">
    <source>
        <dbReference type="SAM" id="Phobius"/>
    </source>
</evidence>
<evidence type="ECO:0000313" key="17">
    <source>
        <dbReference type="EMBL" id="CAB3249011.1"/>
    </source>
</evidence>
<dbReference type="OrthoDB" id="7464126at2759"/>
<dbReference type="GO" id="GO:0034703">
    <property type="term" value="C:cation channel complex"/>
    <property type="evidence" value="ECO:0007669"/>
    <property type="project" value="UniProtKB-ARBA"/>
</dbReference>
<feature type="repeat" description="ANK" evidence="12">
    <location>
        <begin position="352"/>
        <end position="386"/>
    </location>
</feature>
<dbReference type="PANTHER" id="PTHR47143:SF1">
    <property type="entry name" value="ION_TRANS DOMAIN-CONTAINING PROTEIN"/>
    <property type="match status" value="1"/>
</dbReference>
<dbReference type="PROSITE" id="PS50088">
    <property type="entry name" value="ANK_REPEAT"/>
    <property type="match status" value="8"/>
</dbReference>
<evidence type="ECO:0000313" key="18">
    <source>
        <dbReference type="Proteomes" id="UP000494106"/>
    </source>
</evidence>
<feature type="repeat" description="ANK" evidence="12">
    <location>
        <begin position="286"/>
        <end position="318"/>
    </location>
</feature>
<dbReference type="SMART" id="SM00248">
    <property type="entry name" value="ANK"/>
    <property type="match status" value="9"/>
</dbReference>